<proteinExistence type="inferred from homology"/>
<evidence type="ECO:0000256" key="1">
    <source>
        <dbReference type="ARBA" id="ARBA00006484"/>
    </source>
</evidence>
<evidence type="ECO:0000259" key="5">
    <source>
        <dbReference type="SMART" id="SM00822"/>
    </source>
</evidence>
<sequence>MSWFANKVVVITGASSGIGAWMAQELSRQGAIVILIARSEERLHQTAALMQGKHEWMVTDVTSTEQVFEAVHQIILTYDKIDILINNAGFGVFENFIEADIDTMEQMMDVNYMGTVRFTKAVMPYMLEANSGHIVNIASLAGKIGTAKSSGYCASKHAVLGFTNSLRQELKGSGIFITAVNPGPIDTPFFDLADPTGNYSGKMKSYMLRPEQVGKAVFRAIIKRKMEVNLPVLFGWAAKFITVFPWFSNKFIYKFLNNK</sequence>
<dbReference type="InterPro" id="IPR002347">
    <property type="entry name" value="SDR_fam"/>
</dbReference>
<dbReference type="InterPro" id="IPR036291">
    <property type="entry name" value="NAD(P)-bd_dom_sf"/>
</dbReference>
<evidence type="ECO:0000256" key="2">
    <source>
        <dbReference type="ARBA" id="ARBA00023002"/>
    </source>
</evidence>
<feature type="domain" description="Ketoreductase" evidence="5">
    <location>
        <begin position="7"/>
        <end position="188"/>
    </location>
</feature>
<dbReference type="RefSeq" id="WP_155699881.1">
    <property type="nucleotide sequence ID" value="NZ_CP034235.1"/>
</dbReference>
<dbReference type="GO" id="GO:0016020">
    <property type="term" value="C:membrane"/>
    <property type="evidence" value="ECO:0007669"/>
    <property type="project" value="TreeGrafter"/>
</dbReference>
<gene>
    <name evidence="6" type="ORF">EHS13_08275</name>
</gene>
<dbReference type="AlphaFoldDB" id="A0A6B8RH48"/>
<dbReference type="GO" id="GO:0008206">
    <property type="term" value="P:bile acid metabolic process"/>
    <property type="evidence" value="ECO:0007669"/>
    <property type="project" value="UniProtKB-ARBA"/>
</dbReference>
<dbReference type="InterPro" id="IPR020904">
    <property type="entry name" value="Sc_DH/Rdtase_CS"/>
</dbReference>
<dbReference type="Proteomes" id="UP000426246">
    <property type="component" value="Chromosome"/>
</dbReference>
<dbReference type="EMBL" id="CP034235">
    <property type="protein sequence ID" value="QGQ94872.1"/>
    <property type="molecule type" value="Genomic_DNA"/>
</dbReference>
<organism evidence="6 7">
    <name type="scientific">Paenibacillus psychroresistens</name>
    <dbReference type="NCBI Taxonomy" id="1778678"/>
    <lineage>
        <taxon>Bacteria</taxon>
        <taxon>Bacillati</taxon>
        <taxon>Bacillota</taxon>
        <taxon>Bacilli</taxon>
        <taxon>Bacillales</taxon>
        <taxon>Paenibacillaceae</taxon>
        <taxon>Paenibacillus</taxon>
    </lineage>
</organism>
<dbReference type="PRINTS" id="PR00080">
    <property type="entry name" value="SDRFAMILY"/>
</dbReference>
<dbReference type="GO" id="GO:0016491">
    <property type="term" value="F:oxidoreductase activity"/>
    <property type="evidence" value="ECO:0007669"/>
    <property type="project" value="UniProtKB-KW"/>
</dbReference>
<reference evidence="7" key="1">
    <citation type="submission" date="2018-11" db="EMBL/GenBank/DDBJ databases">
        <title>Complete genome sequence of Paenibacillus sp. ML311-T8.</title>
        <authorList>
            <person name="Nam Y.-D."/>
            <person name="Kang J."/>
            <person name="Chung W.-H."/>
            <person name="Park Y.S."/>
        </authorList>
    </citation>
    <scope>NUCLEOTIDE SEQUENCE [LARGE SCALE GENOMIC DNA]</scope>
    <source>
        <strain evidence="7">ML311-T8</strain>
    </source>
</reference>
<feature type="transmembrane region" description="Helical" evidence="4">
    <location>
        <begin position="228"/>
        <end position="247"/>
    </location>
</feature>
<dbReference type="SUPFAM" id="SSF51735">
    <property type="entry name" value="NAD(P)-binding Rossmann-fold domains"/>
    <property type="match status" value="1"/>
</dbReference>
<dbReference type="Pfam" id="PF00106">
    <property type="entry name" value="adh_short"/>
    <property type="match status" value="1"/>
</dbReference>
<keyword evidence="4" id="KW-1133">Transmembrane helix</keyword>
<dbReference type="PROSITE" id="PS00061">
    <property type="entry name" value="ADH_SHORT"/>
    <property type="match status" value="1"/>
</dbReference>
<dbReference type="PIRSF" id="PIRSF000126">
    <property type="entry name" value="11-beta-HSD1"/>
    <property type="match status" value="1"/>
</dbReference>
<dbReference type="Gene3D" id="3.40.50.720">
    <property type="entry name" value="NAD(P)-binding Rossmann-like Domain"/>
    <property type="match status" value="1"/>
</dbReference>
<dbReference type="OrthoDB" id="9793345at2"/>
<dbReference type="FunFam" id="3.40.50.720:FF:000084">
    <property type="entry name" value="Short-chain dehydrogenase reductase"/>
    <property type="match status" value="1"/>
</dbReference>
<evidence type="ECO:0000313" key="6">
    <source>
        <dbReference type="EMBL" id="QGQ94872.1"/>
    </source>
</evidence>
<protein>
    <submittedName>
        <fullName evidence="6">SDR family oxidoreductase</fullName>
    </submittedName>
</protein>
<dbReference type="KEGG" id="ppsc:EHS13_08275"/>
<evidence type="ECO:0000313" key="7">
    <source>
        <dbReference type="Proteomes" id="UP000426246"/>
    </source>
</evidence>
<evidence type="ECO:0000256" key="3">
    <source>
        <dbReference type="RuleBase" id="RU000363"/>
    </source>
</evidence>
<dbReference type="InterPro" id="IPR057326">
    <property type="entry name" value="KR_dom"/>
</dbReference>
<dbReference type="SMART" id="SM00822">
    <property type="entry name" value="PKS_KR"/>
    <property type="match status" value="1"/>
</dbReference>
<evidence type="ECO:0000256" key="4">
    <source>
        <dbReference type="SAM" id="Phobius"/>
    </source>
</evidence>
<dbReference type="PANTHER" id="PTHR44196">
    <property type="entry name" value="DEHYDROGENASE/REDUCTASE SDR FAMILY MEMBER 7B"/>
    <property type="match status" value="1"/>
</dbReference>
<keyword evidence="7" id="KW-1185">Reference proteome</keyword>
<dbReference type="PRINTS" id="PR00081">
    <property type="entry name" value="GDHRDH"/>
</dbReference>
<name>A0A6B8RH48_9BACL</name>
<keyword evidence="4" id="KW-0472">Membrane</keyword>
<comment type="similarity">
    <text evidence="1 3">Belongs to the short-chain dehydrogenases/reductases (SDR) family.</text>
</comment>
<accession>A0A6B8RH48</accession>
<keyword evidence="2" id="KW-0560">Oxidoreductase</keyword>
<dbReference type="PANTHER" id="PTHR44196:SF1">
    <property type="entry name" value="DEHYDROGENASE_REDUCTASE SDR FAMILY MEMBER 7B"/>
    <property type="match status" value="1"/>
</dbReference>
<keyword evidence="4" id="KW-0812">Transmembrane</keyword>